<feature type="chain" id="PRO_5019747751" description="Lipid-binding serum glycoprotein N-terminal domain-containing protein" evidence="1">
    <location>
        <begin position="20"/>
        <end position="249"/>
    </location>
</feature>
<evidence type="ECO:0008006" key="4">
    <source>
        <dbReference type="Google" id="ProtNLM"/>
    </source>
</evidence>
<keyword evidence="1" id="KW-0732">Signal</keyword>
<protein>
    <recommendedName>
        <fullName evidence="4">Lipid-binding serum glycoprotein N-terminal domain-containing protein</fullName>
    </recommendedName>
</protein>
<dbReference type="Gene3D" id="3.15.10.30">
    <property type="entry name" value="Haemolymph juvenile hormone binding protein"/>
    <property type="match status" value="1"/>
</dbReference>
<dbReference type="InterPro" id="IPR010562">
    <property type="entry name" value="Haemolymph_juvenile_hormone-bd"/>
</dbReference>
<dbReference type="PANTHER" id="PTHR20993:SF0">
    <property type="entry name" value="GH07914P"/>
    <property type="match status" value="1"/>
</dbReference>
<dbReference type="InterPro" id="IPR038606">
    <property type="entry name" value="To_sf"/>
</dbReference>
<comment type="caution">
    <text evidence="2">The sequence shown here is derived from an EMBL/GenBank/DDBJ whole genome shotgun (WGS) entry which is preliminary data.</text>
</comment>
<dbReference type="PANTHER" id="PTHR20993">
    <property type="entry name" value="GH07914P"/>
    <property type="match status" value="1"/>
</dbReference>
<dbReference type="OMA" id="FMNSRLY"/>
<dbReference type="KEGG" id="dnv:108649559"/>
<accession>A0A484BEK3</accession>
<gene>
    <name evidence="2" type="ORF">AWZ03_007301</name>
</gene>
<dbReference type="STRING" id="7232.A0A484BEK3"/>
<dbReference type="AlphaFoldDB" id="A0A484BEK3"/>
<name>A0A484BEK3_DRONA</name>
<dbReference type="OrthoDB" id="6370791at2759"/>
<dbReference type="EMBL" id="LSRL02000062">
    <property type="protein sequence ID" value="TDG46225.1"/>
    <property type="molecule type" value="Genomic_DNA"/>
</dbReference>
<sequence length="249" mass="27893">MRSLFLVLIALLGCSLSSGRILFDDELRELTEFLRLQMQCGYPAKGVPILAPAQLPYKEVDVQADAFSGRGNFTNISIVGLDSFEFSQLQWNNIFHTIKFDVSIPSIRLKAENYKFDLTRFLGATASKKCNGVFDVELINFRANGSFVLRPSSLTNGLHITRWNVDWQLGKAISQITGIGSKYLEKLINFILQDFLQLLINDNPEEISQFMEQLLVAPLNAVFGNVAWYEITAIILGLVNGVLPVEPIC</sequence>
<reference evidence="2 3" key="1">
    <citation type="journal article" date="2019" name="J. Hered.">
        <title>An Improved Genome Assembly for Drosophila navojoa, the Basal Species in the mojavensis Cluster.</title>
        <authorList>
            <person name="Vanderlinde T."/>
            <person name="Dupim E.G."/>
            <person name="Nazario-Yepiz N.O."/>
            <person name="Carvalho A.B."/>
        </authorList>
    </citation>
    <scope>NUCLEOTIDE SEQUENCE [LARGE SCALE GENOMIC DNA]</scope>
    <source>
        <strain evidence="2">Navoj_Jal97</strain>
        <tissue evidence="2">Whole organism</tissue>
    </source>
</reference>
<proteinExistence type="predicted"/>
<keyword evidence="3" id="KW-1185">Reference proteome</keyword>
<evidence type="ECO:0000256" key="1">
    <source>
        <dbReference type="SAM" id="SignalP"/>
    </source>
</evidence>
<dbReference type="Proteomes" id="UP000295192">
    <property type="component" value="Unassembled WGS sequence"/>
</dbReference>
<evidence type="ECO:0000313" key="3">
    <source>
        <dbReference type="Proteomes" id="UP000295192"/>
    </source>
</evidence>
<dbReference type="SMART" id="SM00700">
    <property type="entry name" value="JHBP"/>
    <property type="match status" value="1"/>
</dbReference>
<organism evidence="2 3">
    <name type="scientific">Drosophila navojoa</name>
    <name type="common">Fruit fly</name>
    <dbReference type="NCBI Taxonomy" id="7232"/>
    <lineage>
        <taxon>Eukaryota</taxon>
        <taxon>Metazoa</taxon>
        <taxon>Ecdysozoa</taxon>
        <taxon>Arthropoda</taxon>
        <taxon>Hexapoda</taxon>
        <taxon>Insecta</taxon>
        <taxon>Pterygota</taxon>
        <taxon>Neoptera</taxon>
        <taxon>Endopterygota</taxon>
        <taxon>Diptera</taxon>
        <taxon>Brachycera</taxon>
        <taxon>Muscomorpha</taxon>
        <taxon>Ephydroidea</taxon>
        <taxon>Drosophilidae</taxon>
        <taxon>Drosophila</taxon>
    </lineage>
</organism>
<dbReference type="Pfam" id="PF06585">
    <property type="entry name" value="JHBP"/>
    <property type="match status" value="1"/>
</dbReference>
<evidence type="ECO:0000313" key="2">
    <source>
        <dbReference type="EMBL" id="TDG46225.1"/>
    </source>
</evidence>
<feature type="signal peptide" evidence="1">
    <location>
        <begin position="1"/>
        <end position="19"/>
    </location>
</feature>